<accession>A0A819C2S2</accession>
<evidence type="ECO:0000313" key="2">
    <source>
        <dbReference type="EMBL" id="CAF4202760.1"/>
    </source>
</evidence>
<organism evidence="1 3">
    <name type="scientific">Rotaria sordida</name>
    <dbReference type="NCBI Taxonomy" id="392033"/>
    <lineage>
        <taxon>Eukaryota</taxon>
        <taxon>Metazoa</taxon>
        <taxon>Spiralia</taxon>
        <taxon>Gnathifera</taxon>
        <taxon>Rotifera</taxon>
        <taxon>Eurotatoria</taxon>
        <taxon>Bdelloidea</taxon>
        <taxon>Philodinida</taxon>
        <taxon>Philodinidae</taxon>
        <taxon>Rotaria</taxon>
    </lineage>
</organism>
<name>A0A819C2S2_9BILA</name>
<evidence type="ECO:0000313" key="3">
    <source>
        <dbReference type="Proteomes" id="UP000663823"/>
    </source>
</evidence>
<dbReference type="InterPro" id="IPR012337">
    <property type="entry name" value="RNaseH-like_sf"/>
</dbReference>
<dbReference type="EMBL" id="CAJOBE010016685">
    <property type="protein sequence ID" value="CAF4202760.1"/>
    <property type="molecule type" value="Genomic_DNA"/>
</dbReference>
<dbReference type="EMBL" id="CAJOAX010002578">
    <property type="protein sequence ID" value="CAF3805892.1"/>
    <property type="molecule type" value="Genomic_DNA"/>
</dbReference>
<dbReference type="Proteomes" id="UP000663823">
    <property type="component" value="Unassembled WGS sequence"/>
</dbReference>
<evidence type="ECO:0000313" key="1">
    <source>
        <dbReference type="EMBL" id="CAF3805892.1"/>
    </source>
</evidence>
<reference evidence="1" key="1">
    <citation type="submission" date="2021-02" db="EMBL/GenBank/DDBJ databases">
        <authorList>
            <person name="Nowell W R."/>
        </authorList>
    </citation>
    <scope>NUCLEOTIDE SEQUENCE</scope>
</reference>
<proteinExistence type="predicted"/>
<comment type="caution">
    <text evidence="1">The sequence shown here is derived from an EMBL/GenBank/DDBJ whole genome shotgun (WGS) entry which is preliminary data.</text>
</comment>
<dbReference type="AlphaFoldDB" id="A0A819C2S2"/>
<dbReference type="SUPFAM" id="SSF53098">
    <property type="entry name" value="Ribonuclease H-like"/>
    <property type="match status" value="1"/>
</dbReference>
<dbReference type="Proteomes" id="UP000663874">
    <property type="component" value="Unassembled WGS sequence"/>
</dbReference>
<gene>
    <name evidence="2" type="ORF">FNK824_LOCUS36348</name>
    <name evidence="1" type="ORF">OTI717_LOCUS18545</name>
</gene>
<sequence>MQLHGPSHKTVRRRLGLAYHQYRQQLRTTLARVDAIAITVDIWTKNKISFICLTGQAFNKTYESIPLILGFHEICAIVSDNGGDIKKAINDMKPGERFSCNVHNINLVVKNGLG</sequence>
<protein>
    <submittedName>
        <fullName evidence="1">Uncharacterized protein</fullName>
    </submittedName>
</protein>